<dbReference type="Proteomes" id="UP001233172">
    <property type="component" value="Unassembled WGS sequence"/>
</dbReference>
<evidence type="ECO:0000313" key="1">
    <source>
        <dbReference type="EMBL" id="KAK0044165.1"/>
    </source>
</evidence>
<protein>
    <submittedName>
        <fullName evidence="1">Uncharacterized protein</fullName>
    </submittedName>
</protein>
<evidence type="ECO:0000313" key="2">
    <source>
        <dbReference type="Proteomes" id="UP001233172"/>
    </source>
</evidence>
<dbReference type="EMBL" id="JASAOG010000203">
    <property type="protein sequence ID" value="KAK0044165.1"/>
    <property type="molecule type" value="Genomic_DNA"/>
</dbReference>
<comment type="caution">
    <text evidence="1">The sequence shown here is derived from an EMBL/GenBank/DDBJ whole genome shotgun (WGS) entry which is preliminary data.</text>
</comment>
<keyword evidence="2" id="KW-1185">Reference proteome</keyword>
<reference evidence="1" key="2">
    <citation type="submission" date="2023-04" db="EMBL/GenBank/DDBJ databases">
        <authorList>
            <person name="Bu L."/>
            <person name="Lu L."/>
            <person name="Laidemitt M.R."/>
            <person name="Zhang S.M."/>
            <person name="Mutuku M."/>
            <person name="Mkoji G."/>
            <person name="Steinauer M."/>
            <person name="Loker E.S."/>
        </authorList>
    </citation>
    <scope>NUCLEOTIDE SEQUENCE</scope>
    <source>
        <strain evidence="1">KasaAsao</strain>
        <tissue evidence="1">Whole Snail</tissue>
    </source>
</reference>
<proteinExistence type="predicted"/>
<sequence>MMVNTRAYTLCLISRRNPGKVHRQGLSIGTSLLPDRTSTLLFSTVDTKVVVVHVIHLHVLLKCEDTIQCSTTRNKQLRTKGEGVYLPYRTGDGSH</sequence>
<gene>
    <name evidence="1" type="ORF">Bpfe_026404</name>
</gene>
<accession>A0AAD8EY14</accession>
<name>A0AAD8EY14_BIOPF</name>
<dbReference type="AlphaFoldDB" id="A0AAD8EY14"/>
<reference evidence="1" key="1">
    <citation type="journal article" date="2023" name="PLoS Negl. Trop. Dis.">
        <title>A genome sequence for Biomphalaria pfeifferi, the major vector snail for the human-infecting parasite Schistosoma mansoni.</title>
        <authorList>
            <person name="Bu L."/>
            <person name="Lu L."/>
            <person name="Laidemitt M.R."/>
            <person name="Zhang S.M."/>
            <person name="Mutuku M."/>
            <person name="Mkoji G."/>
            <person name="Steinauer M."/>
            <person name="Loker E.S."/>
        </authorList>
    </citation>
    <scope>NUCLEOTIDE SEQUENCE</scope>
    <source>
        <strain evidence="1">KasaAsao</strain>
    </source>
</reference>
<organism evidence="1 2">
    <name type="scientific">Biomphalaria pfeifferi</name>
    <name type="common">Bloodfluke planorb</name>
    <name type="synonym">Freshwater snail</name>
    <dbReference type="NCBI Taxonomy" id="112525"/>
    <lineage>
        <taxon>Eukaryota</taxon>
        <taxon>Metazoa</taxon>
        <taxon>Spiralia</taxon>
        <taxon>Lophotrochozoa</taxon>
        <taxon>Mollusca</taxon>
        <taxon>Gastropoda</taxon>
        <taxon>Heterobranchia</taxon>
        <taxon>Euthyneura</taxon>
        <taxon>Panpulmonata</taxon>
        <taxon>Hygrophila</taxon>
        <taxon>Lymnaeoidea</taxon>
        <taxon>Planorbidae</taxon>
        <taxon>Biomphalaria</taxon>
    </lineage>
</organism>